<comment type="caution">
    <text evidence="7">The sequence shown here is derived from an EMBL/GenBank/DDBJ whole genome shotgun (WGS) entry which is preliminary data.</text>
</comment>
<dbReference type="InterPro" id="IPR036937">
    <property type="entry name" value="Adhesion_dom_fimbrial_sf"/>
</dbReference>
<dbReference type="Pfam" id="PF00419">
    <property type="entry name" value="Fimbrial"/>
    <property type="match status" value="1"/>
</dbReference>
<evidence type="ECO:0000256" key="1">
    <source>
        <dbReference type="ARBA" id="ARBA00004561"/>
    </source>
</evidence>
<comment type="subcellular location">
    <subcellularLocation>
        <location evidence="1">Fimbrium</location>
    </subcellularLocation>
</comment>
<dbReference type="SUPFAM" id="SSF49401">
    <property type="entry name" value="Bacterial adhesins"/>
    <property type="match status" value="1"/>
</dbReference>
<comment type="similarity">
    <text evidence="2">Belongs to the fimbrial protein family.</text>
</comment>
<name>A0ABU7UCR3_LELAM</name>
<reference evidence="7 8" key="1">
    <citation type="submission" date="2023-10" db="EMBL/GenBank/DDBJ databases">
        <title>Wastewater isolates of ESBL- and carbapenemase-producing Gram-negative bacteria from New Zealand.</title>
        <authorList>
            <person name="Straub C."/>
            <person name="Weaver L."/>
            <person name="Cornelius A."/>
            <person name="Mcgill E."/>
            <person name="Dyet K."/>
            <person name="White L."/>
            <person name="Pattis I."/>
        </authorList>
    </citation>
    <scope>NUCLEOTIDE SEQUENCE [LARGE SCALE GENOMIC DNA]</scope>
    <source>
        <strain evidence="7 8">ESBL35</strain>
    </source>
</reference>
<dbReference type="PANTHER" id="PTHR33420:SF31">
    <property type="entry name" value="TYPE 1 FIMBRIN D-MANNOSE SPECIFIC ADHESIN"/>
    <property type="match status" value="1"/>
</dbReference>
<dbReference type="InterPro" id="IPR050263">
    <property type="entry name" value="Bact_Fimbrial_Adh_Pro"/>
</dbReference>
<accession>A0ABU7UCR3</accession>
<dbReference type="EMBL" id="JAZKLI010000001">
    <property type="protein sequence ID" value="MEE9684465.1"/>
    <property type="molecule type" value="Genomic_DNA"/>
</dbReference>
<evidence type="ECO:0000256" key="3">
    <source>
        <dbReference type="ARBA" id="ARBA00022729"/>
    </source>
</evidence>
<evidence type="ECO:0000256" key="4">
    <source>
        <dbReference type="ARBA" id="ARBA00023263"/>
    </source>
</evidence>
<dbReference type="InterPro" id="IPR008966">
    <property type="entry name" value="Adhesion_dom_sf"/>
</dbReference>
<evidence type="ECO:0000256" key="5">
    <source>
        <dbReference type="SAM" id="SignalP"/>
    </source>
</evidence>
<feature type="signal peptide" evidence="5">
    <location>
        <begin position="1"/>
        <end position="27"/>
    </location>
</feature>
<feature type="chain" id="PRO_5045058312" evidence="5">
    <location>
        <begin position="28"/>
        <end position="384"/>
    </location>
</feature>
<organism evidence="7 8">
    <name type="scientific">Lelliottia amnigena</name>
    <name type="common">Enterobacter amnigenus</name>
    <dbReference type="NCBI Taxonomy" id="61646"/>
    <lineage>
        <taxon>Bacteria</taxon>
        <taxon>Pseudomonadati</taxon>
        <taxon>Pseudomonadota</taxon>
        <taxon>Gammaproteobacteria</taxon>
        <taxon>Enterobacterales</taxon>
        <taxon>Enterobacteriaceae</taxon>
        <taxon>Lelliottia</taxon>
    </lineage>
</organism>
<keyword evidence="3 5" id="KW-0732">Signal</keyword>
<evidence type="ECO:0000313" key="8">
    <source>
        <dbReference type="Proteomes" id="UP001335910"/>
    </source>
</evidence>
<protein>
    <submittedName>
        <fullName evidence="7">Fimbrial protein</fullName>
    </submittedName>
</protein>
<dbReference type="PANTHER" id="PTHR33420">
    <property type="entry name" value="FIMBRIAL SUBUNIT ELFA-RELATED"/>
    <property type="match status" value="1"/>
</dbReference>
<proteinExistence type="inferred from homology"/>
<dbReference type="RefSeq" id="WP_331389902.1">
    <property type="nucleotide sequence ID" value="NZ_JAZKLB010000001.1"/>
</dbReference>
<sequence>MLTDIKTLFRTCTGVVLSLVFSASAPAATILHDCFGTPQEYSITYDRELNASENTVNHPVDVQEHLVGGGMEMEANCSCPGNMSATSSVLELTLAGSPLTGGTNGYGYLTDKVDIDVKGYSDAVNSPDGEGLFGLNINQYPTQLSSMSKTIENIKTTEGTSSVCSESTRPSGSASVKRKFKLNVIGATFYIKKPIIGKEVIPSTLVVQNYTCLYFGSGSCDVSNAQQVSNIWLSGSLSAPLSCTINEGSTIEVDFGNIVSKQFSGKSQPPQGYALKNVDISYHCDNNAVGNNDRIKLTLTADQGVVDSSDPLIAKMLDKEDVGVRVYDENNQSVALDGTFEFPVPMDDQGNGVVRIKAAPVSTTSKTPEPGKFEGNVTVKMDLR</sequence>
<dbReference type="InterPro" id="IPR000259">
    <property type="entry name" value="Adhesion_dom_fimbrial"/>
</dbReference>
<dbReference type="Gene3D" id="2.60.40.1090">
    <property type="entry name" value="Fimbrial-type adhesion domain"/>
    <property type="match status" value="1"/>
</dbReference>
<keyword evidence="4" id="KW-0281">Fimbrium</keyword>
<evidence type="ECO:0000313" key="7">
    <source>
        <dbReference type="EMBL" id="MEE9684465.1"/>
    </source>
</evidence>
<evidence type="ECO:0000256" key="2">
    <source>
        <dbReference type="ARBA" id="ARBA00006671"/>
    </source>
</evidence>
<dbReference type="Proteomes" id="UP001335910">
    <property type="component" value="Unassembled WGS sequence"/>
</dbReference>
<keyword evidence="8" id="KW-1185">Reference proteome</keyword>
<gene>
    <name evidence="7" type="ORF">V4839_13440</name>
</gene>
<evidence type="ECO:0000259" key="6">
    <source>
        <dbReference type="Pfam" id="PF00419"/>
    </source>
</evidence>
<feature type="domain" description="Fimbrial-type adhesion" evidence="6">
    <location>
        <begin position="233"/>
        <end position="382"/>
    </location>
</feature>